<keyword evidence="3" id="KW-1185">Reference proteome</keyword>
<protein>
    <submittedName>
        <fullName evidence="2">Uncharacterized protein</fullName>
    </submittedName>
</protein>
<feature type="signal peptide" evidence="1">
    <location>
        <begin position="1"/>
        <end position="20"/>
    </location>
</feature>
<proteinExistence type="predicted"/>
<feature type="chain" id="PRO_5042898848" evidence="1">
    <location>
        <begin position="21"/>
        <end position="66"/>
    </location>
</feature>
<dbReference type="EMBL" id="JAVFKY010000001">
    <property type="protein sequence ID" value="KAK5582959.1"/>
    <property type="molecule type" value="Genomic_DNA"/>
</dbReference>
<name>A0AAN7TZU9_9MYCE</name>
<evidence type="ECO:0000256" key="1">
    <source>
        <dbReference type="SAM" id="SignalP"/>
    </source>
</evidence>
<reference evidence="2 3" key="1">
    <citation type="submission" date="2023-11" db="EMBL/GenBank/DDBJ databases">
        <title>Dfirmibasis_genome.</title>
        <authorList>
            <person name="Edelbroek B."/>
            <person name="Kjellin J."/>
            <person name="Jerlstrom-Hultqvist J."/>
            <person name="Soderbom F."/>
        </authorList>
    </citation>
    <scope>NUCLEOTIDE SEQUENCE [LARGE SCALE GENOMIC DNA]</scope>
    <source>
        <strain evidence="2 3">TNS-C-14</strain>
    </source>
</reference>
<dbReference type="AlphaFoldDB" id="A0AAN7TZU9"/>
<evidence type="ECO:0000313" key="2">
    <source>
        <dbReference type="EMBL" id="KAK5582959.1"/>
    </source>
</evidence>
<keyword evidence="1" id="KW-0732">Signal</keyword>
<gene>
    <name evidence="2" type="ORF">RB653_004549</name>
</gene>
<evidence type="ECO:0000313" key="3">
    <source>
        <dbReference type="Proteomes" id="UP001344447"/>
    </source>
</evidence>
<accession>A0AAN7TZU9</accession>
<dbReference type="Proteomes" id="UP001344447">
    <property type="component" value="Unassembled WGS sequence"/>
</dbReference>
<comment type="caution">
    <text evidence="2">The sequence shown here is derived from an EMBL/GenBank/DDBJ whole genome shotgun (WGS) entry which is preliminary data.</text>
</comment>
<organism evidence="2 3">
    <name type="scientific">Dictyostelium firmibasis</name>
    <dbReference type="NCBI Taxonomy" id="79012"/>
    <lineage>
        <taxon>Eukaryota</taxon>
        <taxon>Amoebozoa</taxon>
        <taxon>Evosea</taxon>
        <taxon>Eumycetozoa</taxon>
        <taxon>Dictyostelia</taxon>
        <taxon>Dictyosteliales</taxon>
        <taxon>Dictyosteliaceae</taxon>
        <taxon>Dictyostelium</taxon>
    </lineage>
</organism>
<sequence>MKSFFFILFALLLLASVSMGENLDTDQFYNREIADAIYPPCVNGKCPNESICIDVRGLNICFPTHL</sequence>